<dbReference type="RefSeq" id="WP_189204078.1">
    <property type="nucleotide sequence ID" value="NZ_BMQQ01000025.1"/>
</dbReference>
<evidence type="ECO:0000313" key="4">
    <source>
        <dbReference type="Proteomes" id="UP000619486"/>
    </source>
</evidence>
<evidence type="ECO:0000256" key="1">
    <source>
        <dbReference type="SAM" id="MobiDB-lite"/>
    </source>
</evidence>
<sequence length="253" mass="25875">MTRRSTRIITAAAAVALALGLTAGCEDGDRKNDTGKASTGSSPTQQPARTSQSSPPGTSTPPAPPATGTPLTKAQLDKAVLATADVPGYTVTTMEGPPAQGEIAEKAECAPLIAVLNGKLEPAAQASVYRQIVGVKNGRPAVSEFLTSHGEGAATVLSRVRAAATACAGGFLTHDGATTSTYKNVKELPLPKAGDDSFAYQLTADFQGEAVPLVFHLVRFGPTVATFYTANFEGPATPTIPVALLTAQTGKLR</sequence>
<gene>
    <name evidence="3" type="ORF">GCM10014713_53000</name>
</gene>
<keyword evidence="4" id="KW-1185">Reference proteome</keyword>
<dbReference type="PROSITE" id="PS51257">
    <property type="entry name" value="PROKAR_LIPOPROTEIN"/>
    <property type="match status" value="1"/>
</dbReference>
<keyword evidence="2" id="KW-0732">Signal</keyword>
<accession>A0A918LUR0</accession>
<comment type="caution">
    <text evidence="3">The sequence shown here is derived from an EMBL/GenBank/DDBJ whole genome shotgun (WGS) entry which is preliminary data.</text>
</comment>
<evidence type="ECO:0000256" key="2">
    <source>
        <dbReference type="SAM" id="SignalP"/>
    </source>
</evidence>
<dbReference type="EMBL" id="BMQQ01000025">
    <property type="protein sequence ID" value="GGT52517.1"/>
    <property type="molecule type" value="Genomic_DNA"/>
</dbReference>
<reference evidence="3" key="1">
    <citation type="journal article" date="2014" name="Int. J. Syst. Evol. Microbiol.">
        <title>Complete genome sequence of Corynebacterium casei LMG S-19264T (=DSM 44701T), isolated from a smear-ripened cheese.</title>
        <authorList>
            <consortium name="US DOE Joint Genome Institute (JGI-PGF)"/>
            <person name="Walter F."/>
            <person name="Albersmeier A."/>
            <person name="Kalinowski J."/>
            <person name="Ruckert C."/>
        </authorList>
    </citation>
    <scope>NUCLEOTIDE SEQUENCE</scope>
    <source>
        <strain evidence="3">JCM 3172</strain>
    </source>
</reference>
<feature type="signal peptide" evidence="2">
    <location>
        <begin position="1"/>
        <end position="23"/>
    </location>
</feature>
<dbReference type="Proteomes" id="UP000619486">
    <property type="component" value="Unassembled WGS sequence"/>
</dbReference>
<proteinExistence type="predicted"/>
<name>A0A918LUR0_9ACTN</name>
<feature type="compositionally biased region" description="Pro residues" evidence="1">
    <location>
        <begin position="58"/>
        <end position="67"/>
    </location>
</feature>
<evidence type="ECO:0000313" key="3">
    <source>
        <dbReference type="EMBL" id="GGT52517.1"/>
    </source>
</evidence>
<feature type="region of interest" description="Disordered" evidence="1">
    <location>
        <begin position="22"/>
        <end position="71"/>
    </location>
</feature>
<feature type="chain" id="PRO_5039576186" evidence="2">
    <location>
        <begin position="24"/>
        <end position="253"/>
    </location>
</feature>
<organism evidence="3 4">
    <name type="scientific">Streptomyces purpureus</name>
    <dbReference type="NCBI Taxonomy" id="1951"/>
    <lineage>
        <taxon>Bacteria</taxon>
        <taxon>Bacillati</taxon>
        <taxon>Actinomycetota</taxon>
        <taxon>Actinomycetes</taxon>
        <taxon>Kitasatosporales</taxon>
        <taxon>Streptomycetaceae</taxon>
        <taxon>Streptomyces</taxon>
    </lineage>
</organism>
<reference evidence="3" key="2">
    <citation type="submission" date="2020-09" db="EMBL/GenBank/DDBJ databases">
        <authorList>
            <person name="Sun Q."/>
            <person name="Ohkuma M."/>
        </authorList>
    </citation>
    <scope>NUCLEOTIDE SEQUENCE</scope>
    <source>
        <strain evidence="3">JCM 3172</strain>
    </source>
</reference>
<dbReference type="AlphaFoldDB" id="A0A918LUR0"/>
<protein>
    <submittedName>
        <fullName evidence="3">Lipoprotein</fullName>
    </submittedName>
</protein>
<feature type="compositionally biased region" description="Polar residues" evidence="1">
    <location>
        <begin position="35"/>
        <end position="49"/>
    </location>
</feature>
<keyword evidence="3" id="KW-0449">Lipoprotein</keyword>